<dbReference type="GO" id="GO:0003723">
    <property type="term" value="F:RNA binding"/>
    <property type="evidence" value="ECO:0007669"/>
    <property type="project" value="UniProtKB-UniRule"/>
</dbReference>
<dbReference type="OrthoDB" id="9810297at2"/>
<keyword evidence="5 7" id="KW-0949">S-adenosyl-L-methionine</keyword>
<dbReference type="GO" id="GO:0001510">
    <property type="term" value="P:RNA methylation"/>
    <property type="evidence" value="ECO:0007669"/>
    <property type="project" value="InterPro"/>
</dbReference>
<dbReference type="GO" id="GO:0008757">
    <property type="term" value="F:S-adenosylmethionine-dependent methyltransferase activity"/>
    <property type="evidence" value="ECO:0007669"/>
    <property type="project" value="InterPro"/>
</dbReference>
<proteinExistence type="inferred from homology"/>
<dbReference type="RefSeq" id="WP_068725354.1">
    <property type="nucleotide sequence ID" value="NZ_LSKU01000001.1"/>
</dbReference>
<reference evidence="9 10" key="1">
    <citation type="submission" date="2016-02" db="EMBL/GenBank/DDBJ databases">
        <title>Draft Genome for Tepidibacillus decaturensis nov. sp. Strain Z9, an Anaerobic, Moderately Thermophilic and Heterotrophic Bacterium from Deep Subsurface of the Illinois Basin, USA.</title>
        <authorList>
            <person name="Dong Y."/>
            <person name="Chang J.Y."/>
            <person name="Sanford R."/>
            <person name="Fouke B.W."/>
        </authorList>
    </citation>
    <scope>NUCLEOTIDE SEQUENCE [LARGE SCALE GENOMIC DNA]</scope>
    <source>
        <strain evidence="9 10">Z9</strain>
    </source>
</reference>
<dbReference type="PROSITE" id="PS01153">
    <property type="entry name" value="NOL1_NOP2_SUN"/>
    <property type="match status" value="1"/>
</dbReference>
<evidence type="ECO:0000256" key="7">
    <source>
        <dbReference type="PROSITE-ProRule" id="PRU01023"/>
    </source>
</evidence>
<feature type="binding site" evidence="7">
    <location>
        <position position="134"/>
    </location>
    <ligand>
        <name>S-adenosyl-L-methionine</name>
        <dbReference type="ChEBI" id="CHEBI:59789"/>
    </ligand>
</feature>
<feature type="binding site" evidence="7">
    <location>
        <position position="179"/>
    </location>
    <ligand>
        <name>S-adenosyl-L-methionine</name>
        <dbReference type="ChEBI" id="CHEBI:59789"/>
    </ligand>
</feature>
<gene>
    <name evidence="9" type="ORF">U473_08690</name>
</gene>
<keyword evidence="6 7" id="KW-0694">RNA-binding</keyword>
<dbReference type="InterPro" id="IPR018314">
    <property type="entry name" value="RsmB/NOL1/NOP2-like_CS"/>
</dbReference>
<dbReference type="InterPro" id="IPR031341">
    <property type="entry name" value="Methyltr_RsmF_N"/>
</dbReference>
<accession>A0A135L4Z1</accession>
<keyword evidence="2" id="KW-0963">Cytoplasm</keyword>
<comment type="similarity">
    <text evidence="1 7">Belongs to the class I-like SAM-binding methyltransferase superfamily. RsmB/NOP family.</text>
</comment>
<dbReference type="NCBIfam" id="TIGR00446">
    <property type="entry name" value="nop2p"/>
    <property type="match status" value="1"/>
</dbReference>
<dbReference type="EMBL" id="LSKU01000001">
    <property type="protein sequence ID" value="KXG44074.1"/>
    <property type="molecule type" value="Genomic_DNA"/>
</dbReference>
<comment type="caution">
    <text evidence="7">Lacks conserved residue(s) required for the propagation of feature annotation.</text>
</comment>
<dbReference type="CDD" id="cd21147">
    <property type="entry name" value="RsmF_methylt_CTD1"/>
    <property type="match status" value="1"/>
</dbReference>
<evidence type="ECO:0000256" key="1">
    <source>
        <dbReference type="ARBA" id="ARBA00007494"/>
    </source>
</evidence>
<evidence type="ECO:0000256" key="2">
    <source>
        <dbReference type="ARBA" id="ARBA00022490"/>
    </source>
</evidence>
<keyword evidence="10" id="KW-1185">Reference proteome</keyword>
<protein>
    <recommendedName>
        <fullName evidence="8">SAM-dependent MTase RsmB/NOP-type domain-containing protein</fullName>
    </recommendedName>
</protein>
<dbReference type="Gene3D" id="3.40.50.150">
    <property type="entry name" value="Vaccinia Virus protein VP39"/>
    <property type="match status" value="1"/>
</dbReference>
<dbReference type="InterPro" id="IPR049560">
    <property type="entry name" value="MeTrfase_RsmB-F_NOP2_cat"/>
</dbReference>
<evidence type="ECO:0000313" key="9">
    <source>
        <dbReference type="EMBL" id="KXG44074.1"/>
    </source>
</evidence>
<dbReference type="InterPro" id="IPR001678">
    <property type="entry name" value="MeTrfase_RsmB-F_NOP2_dom"/>
</dbReference>
<keyword evidence="4 7" id="KW-0808">Transferase</keyword>
<dbReference type="GO" id="GO:0008173">
    <property type="term" value="F:RNA methyltransferase activity"/>
    <property type="evidence" value="ECO:0007669"/>
    <property type="project" value="InterPro"/>
</dbReference>
<dbReference type="GO" id="GO:0006396">
    <property type="term" value="P:RNA processing"/>
    <property type="evidence" value="ECO:0007669"/>
    <property type="project" value="InterPro"/>
</dbReference>
<evidence type="ECO:0000256" key="5">
    <source>
        <dbReference type="ARBA" id="ARBA00022691"/>
    </source>
</evidence>
<dbReference type="Pfam" id="PF17125">
    <property type="entry name" value="Methyltr_RsmF_N"/>
    <property type="match status" value="1"/>
</dbReference>
<dbReference type="STRING" id="1413211.U473_08690"/>
<dbReference type="Pfam" id="PF13636">
    <property type="entry name" value="Methyltranf_PUA"/>
    <property type="match status" value="1"/>
</dbReference>
<dbReference type="InterPro" id="IPR011023">
    <property type="entry name" value="Nop2p"/>
</dbReference>
<evidence type="ECO:0000256" key="4">
    <source>
        <dbReference type="ARBA" id="ARBA00022679"/>
    </source>
</evidence>
<dbReference type="InterPro" id="IPR023267">
    <property type="entry name" value="RCMT"/>
</dbReference>
<dbReference type="InterPro" id="IPR027391">
    <property type="entry name" value="Nol1_Nop2_Fmu_2"/>
</dbReference>
<dbReference type="Gene3D" id="2.30.130.60">
    <property type="match status" value="1"/>
</dbReference>
<evidence type="ECO:0000313" key="10">
    <source>
        <dbReference type="Proteomes" id="UP000070352"/>
    </source>
</evidence>
<dbReference type="Proteomes" id="UP000070352">
    <property type="component" value="Unassembled WGS sequence"/>
</dbReference>
<dbReference type="InterPro" id="IPR031340">
    <property type="entry name" value="RsmF_methylt_CI"/>
</dbReference>
<dbReference type="CDD" id="cd02440">
    <property type="entry name" value="AdoMet_MTases"/>
    <property type="match status" value="1"/>
</dbReference>
<dbReference type="SUPFAM" id="SSF53335">
    <property type="entry name" value="S-adenosyl-L-methionine-dependent methyltransferases"/>
    <property type="match status" value="1"/>
</dbReference>
<comment type="caution">
    <text evidence="9">The sequence shown here is derived from an EMBL/GenBank/DDBJ whole genome shotgun (WGS) entry which is preliminary data.</text>
</comment>
<dbReference type="Pfam" id="PF01189">
    <property type="entry name" value="Methyltr_RsmB-F"/>
    <property type="match status" value="1"/>
</dbReference>
<dbReference type="PROSITE" id="PS51686">
    <property type="entry name" value="SAM_MT_RSMB_NOP"/>
    <property type="match status" value="1"/>
</dbReference>
<name>A0A135L4Z1_9BACI</name>
<dbReference type="InterPro" id="IPR029063">
    <property type="entry name" value="SAM-dependent_MTases_sf"/>
</dbReference>
<keyword evidence="3 7" id="KW-0489">Methyltransferase</keyword>
<organism evidence="9 10">
    <name type="scientific">Tepidibacillus decaturensis</name>
    <dbReference type="NCBI Taxonomy" id="1413211"/>
    <lineage>
        <taxon>Bacteria</taxon>
        <taxon>Bacillati</taxon>
        <taxon>Bacillota</taxon>
        <taxon>Bacilli</taxon>
        <taxon>Bacillales</taxon>
        <taxon>Bacillaceae</taxon>
        <taxon>Tepidibacillus</taxon>
    </lineage>
</organism>
<evidence type="ECO:0000259" key="8">
    <source>
        <dbReference type="PROSITE" id="PS51686"/>
    </source>
</evidence>
<dbReference type="PRINTS" id="PR02008">
    <property type="entry name" value="RCMTFAMILY"/>
</dbReference>
<sequence length="457" mass="52220">MHQLPETFKSRMKQYLNKDYESFIKTYEQSHTQGLRVNTLKLTTDQFLSLSPFHLQVVPWTAEGFYYQEEDRPGKHPYHAAGLYYIQEPSAMAVTEVLDPQPGEKILDLSAAPGGKSTHIVTKMKDKGLLVANEIHPTRVKALSENLERFGAKHILVTNESPNHLAKIFPEYFDRILVDAPCSGEGMFRKNPEAIAEWSESHVQYCAIRQQDILDEAQKMLKPGGTLVYSTCTFAPEENEGTIARFIDKYPQFEIEPIPDTLAGLFKSGEPKWVENDDSSKLQFTLRLWPHHIQGEGHFIAKLRKKESTVEATFKPMKVKSLPEAVQYYRSFAKEHLSEVAEGIFHSFGDHLYLVPDGLPDLKGIKVERLGLHLGELKKKRFEPSHALAMALSKNHVRQFLPLNLEQAEKYLRGETLQVESNQTGWTLVTIDAYPLGWGKISNHQLKNHYPKGLRWK</sequence>
<feature type="binding site" evidence="7">
    <location>
        <begin position="110"/>
        <end position="116"/>
    </location>
    <ligand>
        <name>S-adenosyl-L-methionine</name>
        <dbReference type="ChEBI" id="CHEBI:59789"/>
    </ligand>
</feature>
<feature type="active site" description="Nucleophile" evidence="7">
    <location>
        <position position="232"/>
    </location>
</feature>
<dbReference type="AlphaFoldDB" id="A0A135L4Z1"/>
<dbReference type="PANTHER" id="PTHR22807:SF30">
    <property type="entry name" value="28S RRNA (CYTOSINE(4447)-C(5))-METHYLTRANSFERASE-RELATED"/>
    <property type="match status" value="1"/>
</dbReference>
<evidence type="ECO:0000256" key="3">
    <source>
        <dbReference type="ARBA" id="ARBA00022603"/>
    </source>
</evidence>
<evidence type="ECO:0000256" key="6">
    <source>
        <dbReference type="ARBA" id="ARBA00022884"/>
    </source>
</evidence>
<dbReference type="PANTHER" id="PTHR22807">
    <property type="entry name" value="NOP2 YEAST -RELATED NOL1/NOP2/FMU SUN DOMAIN-CONTAINING"/>
    <property type="match status" value="1"/>
</dbReference>
<dbReference type="Pfam" id="PF17126">
    <property type="entry name" value="RsmF_methylt_CI"/>
    <property type="match status" value="1"/>
</dbReference>
<feature type="domain" description="SAM-dependent MTase RsmB/NOP-type" evidence="8">
    <location>
        <begin position="23"/>
        <end position="306"/>
    </location>
</feature>
<dbReference type="Gene3D" id="3.30.70.1170">
    <property type="entry name" value="Sun protein, domain 3"/>
    <property type="match status" value="1"/>
</dbReference>